<protein>
    <submittedName>
        <fullName evidence="1">Uncharacterized protein</fullName>
    </submittedName>
</protein>
<proteinExistence type="predicted"/>
<name>A0AAV4TNC1_9ARAC</name>
<accession>A0AAV4TNC1</accession>
<dbReference type="Proteomes" id="UP001054837">
    <property type="component" value="Unassembled WGS sequence"/>
</dbReference>
<organism evidence="1 2">
    <name type="scientific">Caerostris darwini</name>
    <dbReference type="NCBI Taxonomy" id="1538125"/>
    <lineage>
        <taxon>Eukaryota</taxon>
        <taxon>Metazoa</taxon>
        <taxon>Ecdysozoa</taxon>
        <taxon>Arthropoda</taxon>
        <taxon>Chelicerata</taxon>
        <taxon>Arachnida</taxon>
        <taxon>Araneae</taxon>
        <taxon>Araneomorphae</taxon>
        <taxon>Entelegynae</taxon>
        <taxon>Araneoidea</taxon>
        <taxon>Araneidae</taxon>
        <taxon>Caerostris</taxon>
    </lineage>
</organism>
<gene>
    <name evidence="1" type="ORF">CDAR_102851</name>
</gene>
<evidence type="ECO:0000313" key="1">
    <source>
        <dbReference type="EMBL" id="GIY47219.1"/>
    </source>
</evidence>
<comment type="caution">
    <text evidence="1">The sequence shown here is derived from an EMBL/GenBank/DDBJ whole genome shotgun (WGS) entry which is preliminary data.</text>
</comment>
<dbReference type="EMBL" id="BPLQ01009894">
    <property type="protein sequence ID" value="GIY47219.1"/>
    <property type="molecule type" value="Genomic_DNA"/>
</dbReference>
<sequence length="125" mass="14604">MSDSSEKNMDISGGEVTYPYKGLCREPELVKNWTFPMQNQIRKAFINNKEKICRQIANTKTDIDVYTARITYLQEFIRGLVFFHKDSTKNQENTWNSRSIRTTCLLYKVVGCELTLYGNFPNCKL</sequence>
<reference evidence="1 2" key="1">
    <citation type="submission" date="2021-06" db="EMBL/GenBank/DDBJ databases">
        <title>Caerostris darwini draft genome.</title>
        <authorList>
            <person name="Kono N."/>
            <person name="Arakawa K."/>
        </authorList>
    </citation>
    <scope>NUCLEOTIDE SEQUENCE [LARGE SCALE GENOMIC DNA]</scope>
</reference>
<evidence type="ECO:0000313" key="2">
    <source>
        <dbReference type="Proteomes" id="UP001054837"/>
    </source>
</evidence>
<dbReference type="AlphaFoldDB" id="A0AAV4TNC1"/>
<keyword evidence="2" id="KW-1185">Reference proteome</keyword>